<evidence type="ECO:0000313" key="2">
    <source>
        <dbReference type="EMBL" id="KUG21099.1"/>
    </source>
</evidence>
<organism evidence="2">
    <name type="scientific">hydrocarbon metagenome</name>
    <dbReference type="NCBI Taxonomy" id="938273"/>
    <lineage>
        <taxon>unclassified sequences</taxon>
        <taxon>metagenomes</taxon>
        <taxon>ecological metagenomes</taxon>
    </lineage>
</organism>
<name>A0A0W8FJP3_9ZZZZ</name>
<feature type="region of interest" description="Disordered" evidence="1">
    <location>
        <begin position="1"/>
        <end position="33"/>
    </location>
</feature>
<comment type="caution">
    <text evidence="2">The sequence shown here is derived from an EMBL/GenBank/DDBJ whole genome shotgun (WGS) entry which is preliminary data.</text>
</comment>
<reference evidence="2" key="1">
    <citation type="journal article" date="2015" name="Proc. Natl. Acad. Sci. U.S.A.">
        <title>Networks of energetic and metabolic interactions define dynamics in microbial communities.</title>
        <authorList>
            <person name="Embree M."/>
            <person name="Liu J.K."/>
            <person name="Al-Bassam M.M."/>
            <person name="Zengler K."/>
        </authorList>
    </citation>
    <scope>NUCLEOTIDE SEQUENCE</scope>
</reference>
<feature type="compositionally biased region" description="Basic and acidic residues" evidence="1">
    <location>
        <begin position="15"/>
        <end position="33"/>
    </location>
</feature>
<sequence length="75" mass="8422">MEKDMAGRGGPSDTDALRRHLKNERIIPPDHPGKLFFGMAERFDGGSVSSRTAAGRLWNRSRRSPTMRRSISLPQ</sequence>
<accession>A0A0W8FJP3</accession>
<evidence type="ECO:0000256" key="1">
    <source>
        <dbReference type="SAM" id="MobiDB-lite"/>
    </source>
</evidence>
<feature type="region of interest" description="Disordered" evidence="1">
    <location>
        <begin position="51"/>
        <end position="75"/>
    </location>
</feature>
<protein>
    <submittedName>
        <fullName evidence="2">Uncharacterized protein</fullName>
    </submittedName>
</protein>
<dbReference type="AlphaFoldDB" id="A0A0W8FJP3"/>
<dbReference type="EMBL" id="LNQE01001100">
    <property type="protein sequence ID" value="KUG21099.1"/>
    <property type="molecule type" value="Genomic_DNA"/>
</dbReference>
<proteinExistence type="predicted"/>
<gene>
    <name evidence="2" type="ORF">ASZ90_009153</name>
</gene>